<dbReference type="PRINTS" id="PR00409">
    <property type="entry name" value="PHDIOXRDTASE"/>
</dbReference>
<dbReference type="Proteomes" id="UP001162800">
    <property type="component" value="Chromosome"/>
</dbReference>
<feature type="domain" description="2Fe-2S ferredoxin-type" evidence="7">
    <location>
        <begin position="236"/>
        <end position="321"/>
    </location>
</feature>
<keyword evidence="3" id="KW-0479">Metal-binding</keyword>
<evidence type="ECO:0000256" key="6">
    <source>
        <dbReference type="ARBA" id="ARBA00023014"/>
    </source>
</evidence>
<keyword evidence="10" id="KW-1185">Reference proteome</keyword>
<keyword evidence="2" id="KW-0001">2Fe-2S</keyword>
<organism evidence="9 10">
    <name type="scientific">Comamonas endophytica</name>
    <dbReference type="NCBI Taxonomy" id="2949090"/>
    <lineage>
        <taxon>Bacteria</taxon>
        <taxon>Pseudomonadati</taxon>
        <taxon>Pseudomonadota</taxon>
        <taxon>Betaproteobacteria</taxon>
        <taxon>Burkholderiales</taxon>
        <taxon>Comamonadaceae</taxon>
        <taxon>Comamonas</taxon>
    </lineage>
</organism>
<sequence>MALSETGGRLRARLQAIEHGCEGICQYRLVPLDAQEFPPVEAGAHVDLHLPNGLVRQYSLLPSSGPGGYLIAVKRDAAGRGGSQWLHEAARVGMALEISAPRNHFALREDNGAQAPVLLLAGGIGITPVYAMLHALEAQGRTFELHYWGRSLEQMLFAGQLGADSRVQLHVAAQGKAPRAAEVVAAAHADADVYACGPQSMLDELAALDASRRSGRIYMERFAAPVPVDASAAAGFEVVLARSGLRVPVGPEQSILEVLKERGMDVMYSCEQGVCGACEVTCLEGEPLHLDSVRTPQEHAQEKTIMICCSRSLGERLVLDL</sequence>
<dbReference type="CDD" id="cd06185">
    <property type="entry name" value="PDR_like"/>
    <property type="match status" value="1"/>
</dbReference>
<evidence type="ECO:0000313" key="9">
    <source>
        <dbReference type="EMBL" id="UYG50423.1"/>
    </source>
</evidence>
<dbReference type="SUPFAM" id="SSF63380">
    <property type="entry name" value="Riboflavin synthase domain-like"/>
    <property type="match status" value="1"/>
</dbReference>
<dbReference type="SUPFAM" id="SSF54292">
    <property type="entry name" value="2Fe-2S ferredoxin-like"/>
    <property type="match status" value="1"/>
</dbReference>
<proteinExistence type="predicted"/>
<dbReference type="CDD" id="cd00207">
    <property type="entry name" value="fer2"/>
    <property type="match status" value="1"/>
</dbReference>
<dbReference type="PROSITE" id="PS00197">
    <property type="entry name" value="2FE2S_FER_1"/>
    <property type="match status" value="1"/>
</dbReference>
<name>A0ABY6G688_9BURK</name>
<keyword evidence="4" id="KW-0560">Oxidoreductase</keyword>
<evidence type="ECO:0000259" key="8">
    <source>
        <dbReference type="PROSITE" id="PS51384"/>
    </source>
</evidence>
<dbReference type="PROSITE" id="PS51384">
    <property type="entry name" value="FAD_FR"/>
    <property type="match status" value="1"/>
</dbReference>
<evidence type="ECO:0000256" key="3">
    <source>
        <dbReference type="ARBA" id="ARBA00022723"/>
    </source>
</evidence>
<accession>A0ABY6G688</accession>
<reference evidence="9" key="1">
    <citation type="submission" date="2022-09" db="EMBL/GenBank/DDBJ databases">
        <title>The complete genome of Acidovorax sp. 5MLIR.</title>
        <authorList>
            <person name="Liu L."/>
            <person name="Yue J."/>
            <person name="Yang F."/>
            <person name="Yuan J."/>
            <person name="Li L."/>
        </authorList>
    </citation>
    <scope>NUCLEOTIDE SEQUENCE</scope>
    <source>
        <strain evidence="9">5MLIR</strain>
    </source>
</reference>
<gene>
    <name evidence="9" type="ORF">M9799_09940</name>
</gene>
<dbReference type="InterPro" id="IPR017938">
    <property type="entry name" value="Riboflavin_synthase-like_b-brl"/>
</dbReference>
<dbReference type="Gene3D" id="3.10.20.30">
    <property type="match status" value="1"/>
</dbReference>
<dbReference type="InterPro" id="IPR036010">
    <property type="entry name" value="2Fe-2S_ferredoxin-like_sf"/>
</dbReference>
<dbReference type="PROSITE" id="PS51085">
    <property type="entry name" value="2FE2S_FER_2"/>
    <property type="match status" value="1"/>
</dbReference>
<dbReference type="InterPro" id="IPR017927">
    <property type="entry name" value="FAD-bd_FR_type"/>
</dbReference>
<evidence type="ECO:0000256" key="1">
    <source>
        <dbReference type="ARBA" id="ARBA00022630"/>
    </source>
</evidence>
<dbReference type="InterPro" id="IPR012675">
    <property type="entry name" value="Beta-grasp_dom_sf"/>
</dbReference>
<dbReference type="EMBL" id="CP106881">
    <property type="protein sequence ID" value="UYG50423.1"/>
    <property type="molecule type" value="Genomic_DNA"/>
</dbReference>
<feature type="domain" description="FAD-binding FR-type" evidence="8">
    <location>
        <begin position="7"/>
        <end position="108"/>
    </location>
</feature>
<keyword evidence="6" id="KW-0411">Iron-sulfur</keyword>
<dbReference type="Gene3D" id="3.40.50.80">
    <property type="entry name" value="Nucleotide-binding domain of ferredoxin-NADP reductase (FNR) module"/>
    <property type="match status" value="1"/>
</dbReference>
<dbReference type="Gene3D" id="2.40.30.10">
    <property type="entry name" value="Translation factors"/>
    <property type="match status" value="1"/>
</dbReference>
<dbReference type="RefSeq" id="WP_231041521.1">
    <property type="nucleotide sequence ID" value="NZ_CP106881.1"/>
</dbReference>
<dbReference type="Pfam" id="PF00111">
    <property type="entry name" value="Fer2"/>
    <property type="match status" value="1"/>
</dbReference>
<evidence type="ECO:0000256" key="4">
    <source>
        <dbReference type="ARBA" id="ARBA00023002"/>
    </source>
</evidence>
<dbReference type="PANTHER" id="PTHR47354:SF1">
    <property type="entry name" value="CARNITINE MONOOXYGENASE REDUCTASE SUBUNIT"/>
    <property type="match status" value="1"/>
</dbReference>
<dbReference type="InterPro" id="IPR006058">
    <property type="entry name" value="2Fe2S_fd_BS"/>
</dbReference>
<dbReference type="InterPro" id="IPR001041">
    <property type="entry name" value="2Fe-2S_ferredoxin-type"/>
</dbReference>
<keyword evidence="1" id="KW-0285">Flavoprotein</keyword>
<keyword evidence="5" id="KW-0408">Iron</keyword>
<dbReference type="InterPro" id="IPR039261">
    <property type="entry name" value="FNR_nucleotide-bd"/>
</dbReference>
<dbReference type="SUPFAM" id="SSF52343">
    <property type="entry name" value="Ferredoxin reductase-like, C-terminal NADP-linked domain"/>
    <property type="match status" value="1"/>
</dbReference>
<evidence type="ECO:0000259" key="7">
    <source>
        <dbReference type="PROSITE" id="PS51085"/>
    </source>
</evidence>
<dbReference type="InterPro" id="IPR050415">
    <property type="entry name" value="MRET"/>
</dbReference>
<evidence type="ECO:0000256" key="2">
    <source>
        <dbReference type="ARBA" id="ARBA00022714"/>
    </source>
</evidence>
<evidence type="ECO:0000256" key="5">
    <source>
        <dbReference type="ARBA" id="ARBA00023004"/>
    </source>
</evidence>
<evidence type="ECO:0000313" key="10">
    <source>
        <dbReference type="Proteomes" id="UP001162800"/>
    </source>
</evidence>
<dbReference type="PANTHER" id="PTHR47354">
    <property type="entry name" value="NADH OXIDOREDUCTASE HCR"/>
    <property type="match status" value="1"/>
</dbReference>
<protein>
    <submittedName>
        <fullName evidence="9">PDR/VanB family oxidoreductase</fullName>
    </submittedName>
</protein>